<accession>A0A813XJH7</accession>
<dbReference type="InterPro" id="IPR055459">
    <property type="entry name" value="OST48_MD"/>
</dbReference>
<evidence type="ECO:0000313" key="14">
    <source>
        <dbReference type="Proteomes" id="UP000663829"/>
    </source>
</evidence>
<dbReference type="OrthoDB" id="29105at2759"/>
<dbReference type="Pfam" id="PF03345">
    <property type="entry name" value="OST48_N"/>
    <property type="match status" value="1"/>
</dbReference>
<dbReference type="EMBL" id="CAJOBC010001154">
    <property type="protein sequence ID" value="CAF3659694.1"/>
    <property type="molecule type" value="Genomic_DNA"/>
</dbReference>
<dbReference type="EMBL" id="CAJNOQ010001154">
    <property type="protein sequence ID" value="CAF0872438.1"/>
    <property type="molecule type" value="Genomic_DNA"/>
</dbReference>
<reference evidence="12" key="1">
    <citation type="submission" date="2021-02" db="EMBL/GenBank/DDBJ databases">
        <authorList>
            <person name="Nowell W R."/>
        </authorList>
    </citation>
    <scope>NUCLEOTIDE SEQUENCE</scope>
</reference>
<feature type="chain" id="PRO_5035952994" description="Dolichyl-diphosphooligosaccharide--protein glycosyltransferase 48 kDa subunit" evidence="9">
    <location>
        <begin position="23"/>
        <end position="743"/>
    </location>
</feature>
<dbReference type="PANTHER" id="PTHR10830:SF0">
    <property type="entry name" value="DOLICHYL-DIPHOSPHOOLIGOSACCHARIDE--PROTEIN GLYCOSYLTRANSFERASE 48 KDA SUBUNIT"/>
    <property type="match status" value="1"/>
</dbReference>
<comment type="function">
    <text evidence="9">Subunit of the oligosaccharyl transferase (OST) complex that catalyzes the initial transfer of a defined glycan (Glc(3)Man(9)GlcNAc(2) in eukaryotes) from the lipid carrier dolichol-pyrophosphate to an asparagine residue within an Asn-X-Ser/Thr consensus motif in nascent polypeptide chains, the first step in protein N-glycosylation. N-glycosylation occurs cotranslationally and the complex associates with the Sec61 complex at the channel-forming translocon complex that mediates protein translocation across the endoplasmic reticulum (ER).</text>
</comment>
<evidence type="ECO:0000256" key="2">
    <source>
        <dbReference type="ARBA" id="ARBA00004922"/>
    </source>
</evidence>
<feature type="domain" description="OST48 N-terminal" evidence="10">
    <location>
        <begin position="31"/>
        <end position="285"/>
    </location>
</feature>
<organism evidence="12 14">
    <name type="scientific">Didymodactylos carnosus</name>
    <dbReference type="NCBI Taxonomy" id="1234261"/>
    <lineage>
        <taxon>Eukaryota</taxon>
        <taxon>Metazoa</taxon>
        <taxon>Spiralia</taxon>
        <taxon>Gnathifera</taxon>
        <taxon>Rotifera</taxon>
        <taxon>Eurotatoria</taxon>
        <taxon>Bdelloidea</taxon>
        <taxon>Philodinida</taxon>
        <taxon>Philodinidae</taxon>
        <taxon>Didymodactylos</taxon>
    </lineage>
</organism>
<comment type="pathway">
    <text evidence="2 9">Protein modification; protein glycosylation.</text>
</comment>
<dbReference type="PANTHER" id="PTHR10830">
    <property type="entry name" value="DOLICHYL-DIPHOSPHOOLIGOSACCHARIDE--PROTEIN GLYCOSYLTRANSFERASE 48 KDA SUBUNIT"/>
    <property type="match status" value="1"/>
</dbReference>
<dbReference type="Proteomes" id="UP000663829">
    <property type="component" value="Unassembled WGS sequence"/>
</dbReference>
<comment type="caution">
    <text evidence="12">The sequence shown here is derived from an EMBL/GenBank/DDBJ whole genome shotgun (WGS) entry which is preliminary data.</text>
</comment>
<evidence type="ECO:0000256" key="6">
    <source>
        <dbReference type="ARBA" id="ARBA00022824"/>
    </source>
</evidence>
<evidence type="ECO:0000256" key="4">
    <source>
        <dbReference type="ARBA" id="ARBA00013350"/>
    </source>
</evidence>
<evidence type="ECO:0000256" key="8">
    <source>
        <dbReference type="ARBA" id="ARBA00023136"/>
    </source>
</evidence>
<dbReference type="AlphaFoldDB" id="A0A813XJH7"/>
<dbReference type="InterPro" id="IPR055457">
    <property type="entry name" value="OST48_N"/>
</dbReference>
<evidence type="ECO:0000313" key="13">
    <source>
        <dbReference type="EMBL" id="CAF3659694.1"/>
    </source>
</evidence>
<comment type="subcellular location">
    <subcellularLocation>
        <location evidence="1 9">Endoplasmic reticulum membrane</location>
        <topology evidence="1 9">Single-pass type I membrane protein</topology>
    </subcellularLocation>
</comment>
<gene>
    <name evidence="12" type="ORF">GPM918_LOCUS7172</name>
    <name evidence="13" type="ORF">SRO942_LOCUS7172</name>
</gene>
<comment type="subunit">
    <text evidence="9">Component of the oligosaccharyltransferase (OST) complex.</text>
</comment>
<comment type="similarity">
    <text evidence="3 9">Belongs to the DDOST 48 kDa subunit family.</text>
</comment>
<keyword evidence="14" id="KW-1185">Reference proteome</keyword>
<evidence type="ECO:0000256" key="1">
    <source>
        <dbReference type="ARBA" id="ARBA00004115"/>
    </source>
</evidence>
<feature type="domain" description="OST48 middle" evidence="11">
    <location>
        <begin position="299"/>
        <end position="433"/>
    </location>
</feature>
<protein>
    <recommendedName>
        <fullName evidence="4 9">Dolichyl-diphosphooligosaccharide--protein glycosyltransferase 48 kDa subunit</fullName>
        <shortName evidence="9">Oligosaccharyl transferase 48 kDa subunit</shortName>
    </recommendedName>
</protein>
<sequence>MNIATVVFSILLAVTALTVTSSLNIEGSSKRVLVLLDNLAIRESHSFYFKLLKDRGFDITYKSSDDSTLQIVKYGEYLYDNIIIFAPGTKEFGGRLDAETLAQFVDAGGNVLVTGSNVIGDAIREFAGECGIEFADDKSAVIDHLNFDSNDNGQHTLVVANTDNLINSELIVGKAKQVGAPFLFRGIGMSVDQENPLLIDVLTASSSAYTANPDQQTLTDYPSTVGKRTLLVSVLQARNNARVGFVGSLEFFSNDFFEASVQIGNSKKHPRSGNEELALALTDWVFKQRGVLRSRNIHHHLLKDKSTPRFYTIKEDIIFSILFDEFVHGKWIPFNGTDVQLEFIRIDPFVRVTMKNTGGKLESHFIIPDIYGIYKFVIDYNRVGYTHLYSETQVSVHPLRHTEYERFIASAYPYYISTFSMMAVVVFYSMSILLKTISCPCLPKHILDYLFTTYQITTTNDYLLKYDDFDEEITNPCLSHSQMKCIYSCIIAQTACLNGTCQISFLPQSSYSVDFEQIDQYQLFSDKDDSHVMFLFENLKPEICNDFFHTFLIRLCLKNNFLKMKKFKFINTNNLLFNLKMFYEKCKQYIPNRNDFFQNQMFYSECFTLESLLAEVQSSYQNNSVDDHQDNNLNILIINDLYSLFSQHIGLTIEIQTYATYLTTLFNTIAQDNSMLMLTGLFTSKNNQNDEQDDDKFNWIKANVKVSFQPIDDNKIKIKVLRGQVDGTINKETVIDLTKWKNI</sequence>
<feature type="signal peptide" evidence="9">
    <location>
        <begin position="1"/>
        <end position="22"/>
    </location>
</feature>
<evidence type="ECO:0000256" key="7">
    <source>
        <dbReference type="ARBA" id="ARBA00022989"/>
    </source>
</evidence>
<evidence type="ECO:0000313" key="12">
    <source>
        <dbReference type="EMBL" id="CAF0872438.1"/>
    </source>
</evidence>
<proteinExistence type="inferred from homology"/>
<keyword evidence="9" id="KW-0732">Signal</keyword>
<evidence type="ECO:0000256" key="3">
    <source>
        <dbReference type="ARBA" id="ARBA00008743"/>
    </source>
</evidence>
<keyword evidence="5" id="KW-0812">Transmembrane</keyword>
<evidence type="ECO:0000256" key="9">
    <source>
        <dbReference type="RuleBase" id="RU361142"/>
    </source>
</evidence>
<dbReference type="UniPathway" id="UPA00378"/>
<keyword evidence="7" id="KW-1133">Transmembrane helix</keyword>
<dbReference type="Proteomes" id="UP000681722">
    <property type="component" value="Unassembled WGS sequence"/>
</dbReference>
<keyword evidence="8" id="KW-0472">Membrane</keyword>
<dbReference type="InterPro" id="IPR005013">
    <property type="entry name" value="DDOST_48_kDa_subunit"/>
</dbReference>
<dbReference type="Pfam" id="PF23358">
    <property type="entry name" value="OST48_MD"/>
    <property type="match status" value="1"/>
</dbReference>
<evidence type="ECO:0000259" key="11">
    <source>
        <dbReference type="Pfam" id="PF23358"/>
    </source>
</evidence>
<evidence type="ECO:0000256" key="5">
    <source>
        <dbReference type="ARBA" id="ARBA00022692"/>
    </source>
</evidence>
<keyword evidence="6 9" id="KW-0256">Endoplasmic reticulum</keyword>
<dbReference type="GO" id="GO:0018279">
    <property type="term" value="P:protein N-linked glycosylation via asparagine"/>
    <property type="evidence" value="ECO:0007669"/>
    <property type="project" value="UniProtKB-UniRule"/>
</dbReference>
<name>A0A813XJH7_9BILA</name>
<evidence type="ECO:0000259" key="10">
    <source>
        <dbReference type="Pfam" id="PF03345"/>
    </source>
</evidence>
<dbReference type="GO" id="GO:0008250">
    <property type="term" value="C:oligosaccharyltransferase complex"/>
    <property type="evidence" value="ECO:0007669"/>
    <property type="project" value="TreeGrafter"/>
</dbReference>